<dbReference type="Proteomes" id="UP000267017">
    <property type="component" value="Unassembled WGS sequence"/>
</dbReference>
<evidence type="ECO:0000313" key="3">
    <source>
        <dbReference type="Proteomes" id="UP000267017"/>
    </source>
</evidence>
<evidence type="ECO:0000256" key="1">
    <source>
        <dbReference type="SAM" id="Phobius"/>
    </source>
</evidence>
<dbReference type="EMBL" id="RRCN01000001">
    <property type="protein sequence ID" value="RRJ63990.1"/>
    <property type="molecule type" value="Genomic_DNA"/>
</dbReference>
<name>A0A3P3U1L6_9BACL</name>
<gene>
    <name evidence="2" type="ORF">EHV15_14410</name>
</gene>
<keyword evidence="3" id="KW-1185">Reference proteome</keyword>
<dbReference type="AlphaFoldDB" id="A0A3P3U1L6"/>
<keyword evidence="1" id="KW-1133">Transmembrane helix</keyword>
<dbReference type="OrthoDB" id="9815644at2"/>
<keyword evidence="1" id="KW-0472">Membrane</keyword>
<proteinExistence type="predicted"/>
<accession>A0A3P3U1L6</accession>
<reference evidence="2 3" key="1">
    <citation type="submission" date="2018-11" db="EMBL/GenBank/DDBJ databases">
        <title>Genome sequencing of Paenibacillus sp. KCOM 3021 (= ChDC PVNT-B20).</title>
        <authorList>
            <person name="Kook J.-K."/>
            <person name="Park S.-N."/>
            <person name="Lim Y.K."/>
        </authorList>
    </citation>
    <scope>NUCLEOTIDE SEQUENCE [LARGE SCALE GENOMIC DNA]</scope>
    <source>
        <strain evidence="2 3">KCOM 3021</strain>
    </source>
</reference>
<sequence length="440" mass="51746">MGSYLSKDKRGGIIASRIEHQDVVGVLISFELLKEDSKCYEILTNEEETKPNEWTIMPEGNDDLEVIFGKARLYVQVKSGPVSLRNLKEILLKWANDKKSKEKHNVRCYFLLNALQGFSNFLSEFEHKLNELKNSKDVYLPSEYEESKRIFCEKYELSEFYELIDLLWIDTRQFMKDESTTFAVFSQIVRETYDIRDFGNKMLKDIFSSLTEKFAYARRNRLPIKKKEYLQCFHAIINNKELILPNDFTLLTGYEFKDTGYHKNQEIQRKFKELYTNVKRVYRKIRNRWVKAYWRSALVTALFGGWPQCAECGHPLMSNLSGLFGIACPDCGYQPYATLYLGCSCGNYLIIKKQPALSHEEFVEAVLEYSHKHSTVCDRCGKNMIDDYWKYRLLFLPFPEPMEVYSSNVIKQFTKRGLFLRGLILFALVIFICYELFIRG</sequence>
<keyword evidence="1" id="KW-0812">Transmembrane</keyword>
<dbReference type="RefSeq" id="WP_128631813.1">
    <property type="nucleotide sequence ID" value="NZ_RRCN01000001.1"/>
</dbReference>
<organism evidence="2 3">
    <name type="scientific">Paenibacillus oralis</name>
    <dbReference type="NCBI Taxonomy" id="2490856"/>
    <lineage>
        <taxon>Bacteria</taxon>
        <taxon>Bacillati</taxon>
        <taxon>Bacillota</taxon>
        <taxon>Bacilli</taxon>
        <taxon>Bacillales</taxon>
        <taxon>Paenibacillaceae</taxon>
        <taxon>Paenibacillus</taxon>
    </lineage>
</organism>
<evidence type="ECO:0000313" key="2">
    <source>
        <dbReference type="EMBL" id="RRJ63990.1"/>
    </source>
</evidence>
<comment type="caution">
    <text evidence="2">The sequence shown here is derived from an EMBL/GenBank/DDBJ whole genome shotgun (WGS) entry which is preliminary data.</text>
</comment>
<protein>
    <submittedName>
        <fullName evidence="2">Uncharacterized protein</fullName>
    </submittedName>
</protein>
<feature type="transmembrane region" description="Helical" evidence="1">
    <location>
        <begin position="418"/>
        <end position="438"/>
    </location>
</feature>